<organism evidence="1 2">
    <name type="scientific">Leptospira noguchii serovar Autumnalis str. ZUN142</name>
    <dbReference type="NCBI Taxonomy" id="1085540"/>
    <lineage>
        <taxon>Bacteria</taxon>
        <taxon>Pseudomonadati</taxon>
        <taxon>Spirochaetota</taxon>
        <taxon>Spirochaetia</taxon>
        <taxon>Leptospirales</taxon>
        <taxon>Leptospiraceae</taxon>
        <taxon>Leptospira</taxon>
    </lineage>
</organism>
<evidence type="ECO:0000313" key="2">
    <source>
        <dbReference type="Proteomes" id="UP000012153"/>
    </source>
</evidence>
<name>M6UE40_9LEPT</name>
<dbReference type="AlphaFoldDB" id="M6UE40"/>
<dbReference type="EMBL" id="AHOP02000024">
    <property type="protein sequence ID" value="EMO41076.1"/>
    <property type="molecule type" value="Genomic_DNA"/>
</dbReference>
<comment type="caution">
    <text evidence="1">The sequence shown here is derived from an EMBL/GenBank/DDBJ whole genome shotgun (WGS) entry which is preliminary data.</text>
</comment>
<dbReference type="Proteomes" id="UP000012153">
    <property type="component" value="Unassembled WGS sequence"/>
</dbReference>
<evidence type="ECO:0000313" key="1">
    <source>
        <dbReference type="EMBL" id="EMO41076.1"/>
    </source>
</evidence>
<proteinExistence type="predicted"/>
<reference evidence="1 2" key="1">
    <citation type="submission" date="2013-01" db="EMBL/GenBank/DDBJ databases">
        <authorList>
            <person name="Harkins D.M."/>
            <person name="Durkin A.S."/>
            <person name="Brinkac L.M."/>
            <person name="Haft D.H."/>
            <person name="Selengut J.D."/>
            <person name="Sanka R."/>
            <person name="DePew J."/>
            <person name="Purushe J."/>
            <person name="Matthias M.A."/>
            <person name="Vinetz J.M."/>
            <person name="Sutton G.G."/>
            <person name="Nierman W.C."/>
            <person name="Fouts D.E."/>
        </authorList>
    </citation>
    <scope>NUCLEOTIDE SEQUENCE [LARGE SCALE GENOMIC DNA]</scope>
    <source>
        <strain evidence="1 2">ZUN142</strain>
    </source>
</reference>
<gene>
    <name evidence="1" type="ORF">LEP1GSC186_4705</name>
</gene>
<sequence>MTRADRAVTPDSPQIFFVEFTLVKCKLFNWVLYYVVPTV</sequence>
<protein>
    <submittedName>
        <fullName evidence="1">Uncharacterized protein</fullName>
    </submittedName>
</protein>
<accession>M6UE40</accession>